<organism evidence="2 3">
    <name type="scientific">Patella caerulea</name>
    <name type="common">Rayed Mediterranean limpet</name>
    <dbReference type="NCBI Taxonomy" id="87958"/>
    <lineage>
        <taxon>Eukaryota</taxon>
        <taxon>Metazoa</taxon>
        <taxon>Spiralia</taxon>
        <taxon>Lophotrochozoa</taxon>
        <taxon>Mollusca</taxon>
        <taxon>Gastropoda</taxon>
        <taxon>Patellogastropoda</taxon>
        <taxon>Patelloidea</taxon>
        <taxon>Patellidae</taxon>
        <taxon>Patella</taxon>
    </lineage>
</organism>
<evidence type="ECO:0000256" key="1">
    <source>
        <dbReference type="SAM" id="MobiDB-lite"/>
    </source>
</evidence>
<evidence type="ECO:0000313" key="2">
    <source>
        <dbReference type="EMBL" id="KAK6185195.1"/>
    </source>
</evidence>
<feature type="region of interest" description="Disordered" evidence="1">
    <location>
        <begin position="148"/>
        <end position="189"/>
    </location>
</feature>
<feature type="compositionally biased region" description="Polar residues" evidence="1">
    <location>
        <begin position="561"/>
        <end position="574"/>
    </location>
</feature>
<dbReference type="AlphaFoldDB" id="A0AAN8JZX2"/>
<protein>
    <submittedName>
        <fullName evidence="2">Uncharacterized protein</fullName>
    </submittedName>
</protein>
<feature type="compositionally biased region" description="Polar residues" evidence="1">
    <location>
        <begin position="542"/>
        <end position="552"/>
    </location>
</feature>
<feature type="compositionally biased region" description="Polar residues" evidence="1">
    <location>
        <begin position="175"/>
        <end position="184"/>
    </location>
</feature>
<dbReference type="Proteomes" id="UP001347796">
    <property type="component" value="Unassembled WGS sequence"/>
</dbReference>
<proteinExistence type="predicted"/>
<feature type="region of interest" description="Disordered" evidence="1">
    <location>
        <begin position="542"/>
        <end position="574"/>
    </location>
</feature>
<feature type="compositionally biased region" description="Basic and acidic residues" evidence="1">
    <location>
        <begin position="148"/>
        <end position="168"/>
    </location>
</feature>
<feature type="compositionally biased region" description="Low complexity" evidence="1">
    <location>
        <begin position="251"/>
        <end position="266"/>
    </location>
</feature>
<reference evidence="2 3" key="1">
    <citation type="submission" date="2024-01" db="EMBL/GenBank/DDBJ databases">
        <title>The genome of the rayed Mediterranean limpet Patella caerulea (Linnaeus, 1758).</title>
        <authorList>
            <person name="Anh-Thu Weber A."/>
            <person name="Halstead-Nussloch G."/>
        </authorList>
    </citation>
    <scope>NUCLEOTIDE SEQUENCE [LARGE SCALE GENOMIC DNA]</scope>
    <source>
        <strain evidence="2">AATW-2023a</strain>
        <tissue evidence="2">Whole specimen</tissue>
    </source>
</reference>
<comment type="caution">
    <text evidence="2">The sequence shown here is derived from an EMBL/GenBank/DDBJ whole genome shotgun (WGS) entry which is preliminary data.</text>
</comment>
<gene>
    <name evidence="2" type="ORF">SNE40_007483</name>
</gene>
<keyword evidence="3" id="KW-1185">Reference proteome</keyword>
<feature type="region of interest" description="Disordered" evidence="1">
    <location>
        <begin position="227"/>
        <end position="271"/>
    </location>
</feature>
<feature type="compositionally biased region" description="Basic and acidic residues" evidence="1">
    <location>
        <begin position="474"/>
        <end position="489"/>
    </location>
</feature>
<name>A0AAN8JZX2_PATCE</name>
<dbReference type="EMBL" id="JAZGQO010000006">
    <property type="protein sequence ID" value="KAK6185195.1"/>
    <property type="molecule type" value="Genomic_DNA"/>
</dbReference>
<accession>A0AAN8JZX2</accession>
<feature type="region of interest" description="Disordered" evidence="1">
    <location>
        <begin position="474"/>
        <end position="502"/>
    </location>
</feature>
<evidence type="ECO:0000313" key="3">
    <source>
        <dbReference type="Proteomes" id="UP001347796"/>
    </source>
</evidence>
<sequence length="574" mass="64245">MSQSVFHVSNTESSLNSDVQGCYEAISAFSLFSHQFDGAGSHLMQSIAQAMQGTPYQHVADDCVKNFNEIFMARQTLKGFEQYKTMETALFTLKSHLDAGNRKDLSKIYAQTFFHILLQFVQMQNNYYNFCHEKIVALVSRLNPKKDGEMCKQKSVDSVDSPSKEKSVLIDSHNSKTPKSQSPKHQPPGNLKSSFFSFFEKKSVARDKQSAFYVDVQEEKVDYNSGVIEGSLTNPPPPIITCDDTSAQTHNTSSLSSSSPNTTNSSVPKDLASEEEIDSVINLLSGVGVQSSNNTMQAIPENQIQLTVPQLYRMPSPASDSHVELKPPHFQMHRRSEGSLDLPSMQKNIWNPPLHRSSLPGVNCGIPRPFIDNNNINLGSNFSRRYSHDLHVPLRSSSPYVPVTNQLWPGPGSQWLTPTMNNTWLYNNTTNTHGSDTMNSSWSGVQDSSDLSDDDSCGEQFFAVGQDLVQALDSKYRDHSSDEEKDKGDNSAISNKKKMSNTWPLPQTWENVATRMIEPGGEFVQLPNEDQMTHRPVQMQWSDPMSTHSMWPSNPPGVPQQRHSQSMQGFSLYQ</sequence>